<evidence type="ECO:0000313" key="2">
    <source>
        <dbReference type="EMBL" id="KAJ5355809.1"/>
    </source>
</evidence>
<dbReference type="RefSeq" id="XP_056573956.1">
    <property type="nucleotide sequence ID" value="XM_056728141.1"/>
</dbReference>
<reference evidence="2" key="1">
    <citation type="submission" date="2022-12" db="EMBL/GenBank/DDBJ databases">
        <authorList>
            <person name="Petersen C."/>
        </authorList>
    </citation>
    <scope>NUCLEOTIDE SEQUENCE</scope>
    <source>
        <strain evidence="2">IBT 3081</strain>
    </source>
</reference>
<comment type="caution">
    <text evidence="2">The sequence shown here is derived from an EMBL/GenBank/DDBJ whole genome shotgun (WGS) entry which is preliminary data.</text>
</comment>
<dbReference type="GeneID" id="81467324"/>
<dbReference type="OrthoDB" id="4351222at2759"/>
<accession>A0A9W9UTB2</accession>
<dbReference type="Proteomes" id="UP001147752">
    <property type="component" value="Unassembled WGS sequence"/>
</dbReference>
<dbReference type="EMBL" id="JAPZBT010000006">
    <property type="protein sequence ID" value="KAJ5355809.1"/>
    <property type="molecule type" value="Genomic_DNA"/>
</dbReference>
<dbReference type="AlphaFoldDB" id="A0A9W9UTB2"/>
<evidence type="ECO:0000313" key="3">
    <source>
        <dbReference type="Proteomes" id="UP001147752"/>
    </source>
</evidence>
<name>A0A9W9UTB2_9EURO</name>
<reference evidence="2" key="2">
    <citation type="journal article" date="2023" name="IMA Fungus">
        <title>Comparative genomic study of the Penicillium genus elucidates a diverse pangenome and 15 lateral gene transfer events.</title>
        <authorList>
            <person name="Petersen C."/>
            <person name="Sorensen T."/>
            <person name="Nielsen M.R."/>
            <person name="Sondergaard T.E."/>
            <person name="Sorensen J.L."/>
            <person name="Fitzpatrick D.A."/>
            <person name="Frisvad J.C."/>
            <person name="Nielsen K.L."/>
        </authorList>
    </citation>
    <scope>NUCLEOTIDE SEQUENCE</scope>
    <source>
        <strain evidence="2">IBT 3081</strain>
    </source>
</reference>
<keyword evidence="3" id="KW-1185">Reference proteome</keyword>
<feature type="compositionally biased region" description="Acidic residues" evidence="1">
    <location>
        <begin position="48"/>
        <end position="69"/>
    </location>
</feature>
<gene>
    <name evidence="2" type="ORF">N7517_010418</name>
</gene>
<evidence type="ECO:0000256" key="1">
    <source>
        <dbReference type="SAM" id="MobiDB-lite"/>
    </source>
</evidence>
<sequence>MSKAKNPTWALQAWESPGPQPPVSIPSNTNPRMLNPRTPTPGLTSDLADVDLDPELTTESELGPESESEPEQRVASRGTNRKRSRSQTPSPAQTRKEHSILIQLPLSRPASNGKGLENKS</sequence>
<organism evidence="2 3">
    <name type="scientific">Penicillium concentricum</name>
    <dbReference type="NCBI Taxonomy" id="293559"/>
    <lineage>
        <taxon>Eukaryota</taxon>
        <taxon>Fungi</taxon>
        <taxon>Dikarya</taxon>
        <taxon>Ascomycota</taxon>
        <taxon>Pezizomycotina</taxon>
        <taxon>Eurotiomycetes</taxon>
        <taxon>Eurotiomycetidae</taxon>
        <taxon>Eurotiales</taxon>
        <taxon>Aspergillaceae</taxon>
        <taxon>Penicillium</taxon>
    </lineage>
</organism>
<feature type="region of interest" description="Disordered" evidence="1">
    <location>
        <begin position="1"/>
        <end position="120"/>
    </location>
</feature>
<protein>
    <submittedName>
        <fullName evidence="2">Uncharacterized protein</fullName>
    </submittedName>
</protein>
<proteinExistence type="predicted"/>